<evidence type="ECO:0000313" key="2">
    <source>
        <dbReference type="EMBL" id="UYL95414.1"/>
    </source>
</evidence>
<dbReference type="GO" id="GO:0003968">
    <property type="term" value="F:RNA-directed RNA polymerase activity"/>
    <property type="evidence" value="ECO:0007669"/>
    <property type="project" value="InterPro"/>
</dbReference>
<reference evidence="2" key="1">
    <citation type="submission" date="2022-05" db="EMBL/GenBank/DDBJ databases">
        <authorList>
            <person name="Cao W."/>
            <person name="Jia N."/>
            <person name="Lam T.T.-Y."/>
            <person name="Ni X."/>
            <person name="Liu J."/>
        </authorList>
    </citation>
    <scope>NUCLEOTIDE SEQUENCE</scope>
    <source>
        <strain evidence="2">TIGMIC 2</strain>
    </source>
</reference>
<evidence type="ECO:0000259" key="1">
    <source>
        <dbReference type="Pfam" id="PF08500"/>
    </source>
</evidence>
<dbReference type="InterPro" id="IPR013707">
    <property type="entry name" value="Tombusvirus_p33"/>
</dbReference>
<organism evidence="2">
    <name type="scientific">Taian Tombu tick virus 1</name>
    <dbReference type="NCBI Taxonomy" id="2972342"/>
    <lineage>
        <taxon>Viruses</taxon>
        <taxon>Riboviria</taxon>
        <taxon>Orthornavirae</taxon>
        <taxon>Kitrinoviricota</taxon>
        <taxon>Tolucaviricetes</taxon>
        <taxon>Tolivirales</taxon>
        <taxon>Tombusviridae</taxon>
    </lineage>
</organism>
<protein>
    <submittedName>
        <fullName evidence="2">82K protein</fullName>
    </submittedName>
</protein>
<accession>A0A9E7V214</accession>
<feature type="domain" description="Tombusvirus p33" evidence="1">
    <location>
        <begin position="59"/>
        <end position="159"/>
    </location>
</feature>
<dbReference type="EMBL" id="ON746540">
    <property type="protein sequence ID" value="UYL95414.1"/>
    <property type="molecule type" value="Genomic_RNA"/>
</dbReference>
<name>A0A9E7V214_9TOMB</name>
<dbReference type="Pfam" id="PF08500">
    <property type="entry name" value="Tombus_P33"/>
    <property type="match status" value="1"/>
</dbReference>
<sequence length="200" mass="23257">MPIYSTRTPAPPVLSDLANYDDNQEWRLKAHIVPVKRDVKVRVGPWMAFKMLFKGYIHPEDQLKAKHIVEEYQNPTCADPTDNLEEASADTRKPRHVNHWWAAYSLLAHAQFHSPRFTRANEMIVSSWIRKAMEADKVRRIDIAKVLPLAVRTAFVPTDMDAFAVKMDNAPAVRRQHKKRDIKYWSSWFSLRSGHYESAC</sequence>
<proteinExistence type="predicted"/>